<reference evidence="8" key="1">
    <citation type="journal article" date="2015" name="MBio">
        <title>Genome-Resolved Metagenomic Analysis Reveals Roles for Candidate Phyla and Other Microbial Community Members in Biogeochemical Transformations in Oil Reservoirs.</title>
        <authorList>
            <person name="Hu P."/>
            <person name="Tom L."/>
            <person name="Singh A."/>
            <person name="Thomas B.C."/>
            <person name="Baker B.J."/>
            <person name="Piceno Y.M."/>
            <person name="Andersen G.L."/>
            <person name="Banfield J.F."/>
        </authorList>
    </citation>
    <scope>NUCLEOTIDE SEQUENCE [LARGE SCALE GENOMIC DNA]</scope>
</reference>
<feature type="transmembrane region" description="Helical" evidence="6">
    <location>
        <begin position="189"/>
        <end position="211"/>
    </location>
</feature>
<accession>A0A101GSU0</accession>
<organism evidence="7 8">
    <name type="scientific">Methanoculleus marisnigri</name>
    <dbReference type="NCBI Taxonomy" id="2198"/>
    <lineage>
        <taxon>Archaea</taxon>
        <taxon>Methanobacteriati</taxon>
        <taxon>Methanobacteriota</taxon>
        <taxon>Stenosarchaea group</taxon>
        <taxon>Methanomicrobia</taxon>
        <taxon>Methanomicrobiales</taxon>
        <taxon>Methanomicrobiaceae</taxon>
        <taxon>Methanoculleus</taxon>
    </lineage>
</organism>
<feature type="transmembrane region" description="Helical" evidence="6">
    <location>
        <begin position="70"/>
        <end position="89"/>
    </location>
</feature>
<evidence type="ECO:0000256" key="3">
    <source>
        <dbReference type="ARBA" id="ARBA00022692"/>
    </source>
</evidence>
<evidence type="ECO:0000313" key="8">
    <source>
        <dbReference type="Proteomes" id="UP000054323"/>
    </source>
</evidence>
<name>A0A101GSU0_9EURY</name>
<proteinExistence type="predicted"/>
<sequence length="396" mass="42320">MEREGVRTPRPGEDVIVMSGIYPRGAAQNEHSVGRETAVRSRSWIALSLFISGAALVGLLAVTFTPETRAYLGEVSIAALLLALGFRAASILCRVARIGVLCRGLGYTVPFRSLTTTQFLSLFAGSITPGQVGGEPVRVHRLSRSGLAVGDAVVVVVVERVLDLAVFVSLTLAALLALRHLWGYLAATVLYPVAAFLLLVLVLLLALVVLVRHPAFMKQVIGGVAVRVLNRCGRSRRWLRFCPGAEHAGFLGTRIDHEVETFAAGSSRFVRAGRRAVVGALALTVIEWVFLFSTASALLVALRLPPSLPESFLFQGILQMIATIPLIPGAAGISEIGAATLYSRIVPTYLLGLFVVLWRLILYYLNIPLGLLAATLAAREKAGRDPAGGGDPTENL</sequence>
<feature type="transmembrane region" description="Helical" evidence="6">
    <location>
        <begin position="44"/>
        <end position="64"/>
    </location>
</feature>
<evidence type="ECO:0008006" key="9">
    <source>
        <dbReference type="Google" id="ProtNLM"/>
    </source>
</evidence>
<comment type="caution">
    <text evidence="7">The sequence shown here is derived from an EMBL/GenBank/DDBJ whole genome shotgun (WGS) entry which is preliminary data.</text>
</comment>
<dbReference type="GO" id="GO:0005886">
    <property type="term" value="C:plasma membrane"/>
    <property type="evidence" value="ECO:0007669"/>
    <property type="project" value="UniProtKB-SubCell"/>
</dbReference>
<feature type="transmembrane region" description="Helical" evidence="6">
    <location>
        <begin position="148"/>
        <end position="177"/>
    </location>
</feature>
<protein>
    <recommendedName>
        <fullName evidence="9">Integral membrane protein</fullName>
    </recommendedName>
</protein>
<keyword evidence="2" id="KW-1003">Cell membrane</keyword>
<dbReference type="EMBL" id="LGGD01000004">
    <property type="protein sequence ID" value="KUK63831.1"/>
    <property type="molecule type" value="Genomic_DNA"/>
</dbReference>
<evidence type="ECO:0000256" key="1">
    <source>
        <dbReference type="ARBA" id="ARBA00004651"/>
    </source>
</evidence>
<dbReference type="InterPro" id="IPR022791">
    <property type="entry name" value="L-PG_synthase/AglD"/>
</dbReference>
<evidence type="ECO:0000256" key="5">
    <source>
        <dbReference type="ARBA" id="ARBA00023136"/>
    </source>
</evidence>
<dbReference type="PANTHER" id="PTHR37693">
    <property type="entry name" value="PHOSPHATIDYLGLYCEROL LYSYLTRANSFERASE"/>
    <property type="match status" value="1"/>
</dbReference>
<keyword evidence="3 6" id="KW-0812">Transmembrane</keyword>
<keyword evidence="5 6" id="KW-0472">Membrane</keyword>
<evidence type="ECO:0000256" key="6">
    <source>
        <dbReference type="SAM" id="Phobius"/>
    </source>
</evidence>
<evidence type="ECO:0000256" key="4">
    <source>
        <dbReference type="ARBA" id="ARBA00022989"/>
    </source>
</evidence>
<dbReference type="Proteomes" id="UP000054323">
    <property type="component" value="Unassembled WGS sequence"/>
</dbReference>
<dbReference type="PATRIC" id="fig|2198.4.peg.90"/>
<keyword evidence="4 6" id="KW-1133">Transmembrane helix</keyword>
<dbReference type="PANTHER" id="PTHR37693:SF1">
    <property type="entry name" value="INTEGRAL MEMBRANE PROTEIN"/>
    <property type="match status" value="1"/>
</dbReference>
<feature type="transmembrane region" description="Helical" evidence="6">
    <location>
        <begin position="312"/>
        <end position="333"/>
    </location>
</feature>
<evidence type="ECO:0000256" key="2">
    <source>
        <dbReference type="ARBA" id="ARBA00022475"/>
    </source>
</evidence>
<comment type="subcellular location">
    <subcellularLocation>
        <location evidence="1">Cell membrane</location>
        <topology evidence="1">Multi-pass membrane protein</topology>
    </subcellularLocation>
</comment>
<evidence type="ECO:0000313" key="7">
    <source>
        <dbReference type="EMBL" id="KUK63831.1"/>
    </source>
</evidence>
<dbReference type="NCBIfam" id="TIGR00374">
    <property type="entry name" value="flippase-like domain"/>
    <property type="match status" value="1"/>
</dbReference>
<dbReference type="AlphaFoldDB" id="A0A101GSU0"/>
<dbReference type="Pfam" id="PF03706">
    <property type="entry name" value="LPG_synthase_TM"/>
    <property type="match status" value="1"/>
</dbReference>
<feature type="transmembrane region" description="Helical" evidence="6">
    <location>
        <begin position="276"/>
        <end position="300"/>
    </location>
</feature>
<gene>
    <name evidence="7" type="ORF">XD82_0076</name>
</gene>